<dbReference type="EMBL" id="CAJVQC010010492">
    <property type="protein sequence ID" value="CAG8617235.1"/>
    <property type="molecule type" value="Genomic_DNA"/>
</dbReference>
<reference evidence="1" key="1">
    <citation type="submission" date="2021-06" db="EMBL/GenBank/DDBJ databases">
        <authorList>
            <person name="Kallberg Y."/>
            <person name="Tangrot J."/>
            <person name="Rosling A."/>
        </authorList>
    </citation>
    <scope>NUCLEOTIDE SEQUENCE</scope>
    <source>
        <strain evidence="1">MA461A</strain>
    </source>
</reference>
<proteinExistence type="predicted"/>
<protein>
    <submittedName>
        <fullName evidence="1">20177_t:CDS:1</fullName>
    </submittedName>
</protein>
<organism evidence="1 2">
    <name type="scientific">Racocetra persica</name>
    <dbReference type="NCBI Taxonomy" id="160502"/>
    <lineage>
        <taxon>Eukaryota</taxon>
        <taxon>Fungi</taxon>
        <taxon>Fungi incertae sedis</taxon>
        <taxon>Mucoromycota</taxon>
        <taxon>Glomeromycotina</taxon>
        <taxon>Glomeromycetes</taxon>
        <taxon>Diversisporales</taxon>
        <taxon>Gigasporaceae</taxon>
        <taxon>Racocetra</taxon>
    </lineage>
</organism>
<dbReference type="Proteomes" id="UP000789920">
    <property type="component" value="Unassembled WGS sequence"/>
</dbReference>
<comment type="caution">
    <text evidence="1">The sequence shown here is derived from an EMBL/GenBank/DDBJ whole genome shotgun (WGS) entry which is preliminary data.</text>
</comment>
<gene>
    <name evidence="1" type="ORF">RPERSI_LOCUS6560</name>
</gene>
<feature type="non-terminal residue" evidence="1">
    <location>
        <position position="59"/>
    </location>
</feature>
<evidence type="ECO:0000313" key="1">
    <source>
        <dbReference type="EMBL" id="CAG8617235.1"/>
    </source>
</evidence>
<keyword evidence="2" id="KW-1185">Reference proteome</keyword>
<accession>A0ACA9N4F9</accession>
<name>A0ACA9N4F9_9GLOM</name>
<sequence length="59" mass="6848">MLTPQPNPTTQFWPTLWFFYYADTENSSNEDTDEDVDKVDSSDKNTDKGMDAVEFFDSN</sequence>
<evidence type="ECO:0000313" key="2">
    <source>
        <dbReference type="Proteomes" id="UP000789920"/>
    </source>
</evidence>